<gene>
    <name evidence="1" type="ORF">LCGC14_0258850</name>
</gene>
<comment type="caution">
    <text evidence="1">The sequence shown here is derived from an EMBL/GenBank/DDBJ whole genome shotgun (WGS) entry which is preliminary data.</text>
</comment>
<protein>
    <submittedName>
        <fullName evidence="1">Uncharacterized protein</fullName>
    </submittedName>
</protein>
<dbReference type="AlphaFoldDB" id="A0A0F9U2G4"/>
<name>A0A0F9U2G4_9ZZZZ</name>
<sequence>MRIWQRLGRGIKSAATASYVIITNGVDVARLSAANLGHSVTDIVLSTQHLGADGNPMPSGFDAAAALATIQLGQLMSVNGQGIARSGIHFTAVRFSATEIDLAGGFPSITNKGQFIGVAQISSAGVITIFYPQVHAFDWNAANARLTITGATFDPTDTFVVVITGADRYANDPGNYGMFAEVGHFPTRGDSAGADLLPGGAQAFTAGWVDVGPEIGLLFIGWLETFWTLNINDSTGLQVRLVEKHESGGAEEYPASVETYGVAAVAVQAGYHAITADIDQLLPLSYKISGKYPVGQLQIKAGVLGAGVDASADALRVIRSTFEG</sequence>
<dbReference type="EMBL" id="LAZR01000138">
    <property type="protein sequence ID" value="KKN87430.1"/>
    <property type="molecule type" value="Genomic_DNA"/>
</dbReference>
<evidence type="ECO:0000313" key="1">
    <source>
        <dbReference type="EMBL" id="KKN87430.1"/>
    </source>
</evidence>
<accession>A0A0F9U2G4</accession>
<proteinExistence type="predicted"/>
<organism evidence="1">
    <name type="scientific">marine sediment metagenome</name>
    <dbReference type="NCBI Taxonomy" id="412755"/>
    <lineage>
        <taxon>unclassified sequences</taxon>
        <taxon>metagenomes</taxon>
        <taxon>ecological metagenomes</taxon>
    </lineage>
</organism>
<reference evidence="1" key="1">
    <citation type="journal article" date="2015" name="Nature">
        <title>Complex archaea that bridge the gap between prokaryotes and eukaryotes.</title>
        <authorList>
            <person name="Spang A."/>
            <person name="Saw J.H."/>
            <person name="Jorgensen S.L."/>
            <person name="Zaremba-Niedzwiedzka K."/>
            <person name="Martijn J."/>
            <person name="Lind A.E."/>
            <person name="van Eijk R."/>
            <person name="Schleper C."/>
            <person name="Guy L."/>
            <person name="Ettema T.J."/>
        </authorList>
    </citation>
    <scope>NUCLEOTIDE SEQUENCE</scope>
</reference>